<protein>
    <recommendedName>
        <fullName evidence="3">RlpA-like protein double-psi beta-barrel domain-containing protein</fullName>
    </recommendedName>
</protein>
<gene>
    <name evidence="4" type="ORF">VTJ83DRAFT_6098</name>
</gene>
<evidence type="ECO:0000256" key="1">
    <source>
        <dbReference type="ARBA" id="ARBA00022729"/>
    </source>
</evidence>
<dbReference type="GeneID" id="98127415"/>
<dbReference type="CDD" id="cd22191">
    <property type="entry name" value="DPBB_RlpA_EXP_N-like"/>
    <property type="match status" value="1"/>
</dbReference>
<feature type="signal peptide" evidence="2">
    <location>
        <begin position="1"/>
        <end position="22"/>
    </location>
</feature>
<dbReference type="PANTHER" id="PTHR31836">
    <property type="match status" value="1"/>
</dbReference>
<dbReference type="PANTHER" id="PTHR31836:SF28">
    <property type="entry name" value="SRCR DOMAIN-CONTAINING PROTEIN-RELATED"/>
    <property type="match status" value="1"/>
</dbReference>
<comment type="caution">
    <text evidence="4">The sequence shown here is derived from an EMBL/GenBank/DDBJ whole genome shotgun (WGS) entry which is preliminary data.</text>
</comment>
<evidence type="ECO:0000259" key="3">
    <source>
        <dbReference type="Pfam" id="PF03330"/>
    </source>
</evidence>
<evidence type="ECO:0000313" key="5">
    <source>
        <dbReference type="Proteomes" id="UP001600064"/>
    </source>
</evidence>
<reference evidence="4 5" key="1">
    <citation type="journal article" date="2024" name="Commun. Biol.">
        <title>Comparative genomic analysis of thermophilic fungi reveals convergent evolutionary adaptations and gene losses.</title>
        <authorList>
            <person name="Steindorff A.S."/>
            <person name="Aguilar-Pontes M.V."/>
            <person name="Robinson A.J."/>
            <person name="Andreopoulos B."/>
            <person name="LaButti K."/>
            <person name="Kuo A."/>
            <person name="Mondo S."/>
            <person name="Riley R."/>
            <person name="Otillar R."/>
            <person name="Haridas S."/>
            <person name="Lipzen A."/>
            <person name="Grimwood J."/>
            <person name="Schmutz J."/>
            <person name="Clum A."/>
            <person name="Reid I.D."/>
            <person name="Moisan M.C."/>
            <person name="Butler G."/>
            <person name="Nguyen T.T.M."/>
            <person name="Dewar K."/>
            <person name="Conant G."/>
            <person name="Drula E."/>
            <person name="Henrissat B."/>
            <person name="Hansel C."/>
            <person name="Singer S."/>
            <person name="Hutchinson M.I."/>
            <person name="de Vries R.P."/>
            <person name="Natvig D.O."/>
            <person name="Powell A.J."/>
            <person name="Tsang A."/>
            <person name="Grigoriev I.V."/>
        </authorList>
    </citation>
    <scope>NUCLEOTIDE SEQUENCE [LARGE SCALE GENOMIC DNA]</scope>
    <source>
        <strain evidence="4 5">ATCC 22073</strain>
    </source>
</reference>
<feature type="chain" id="PRO_5045359723" description="RlpA-like protein double-psi beta-barrel domain-containing protein" evidence="2">
    <location>
        <begin position="23"/>
        <end position="145"/>
    </location>
</feature>
<organism evidence="4 5">
    <name type="scientific">Remersonia thermophila</name>
    <dbReference type="NCBI Taxonomy" id="72144"/>
    <lineage>
        <taxon>Eukaryota</taxon>
        <taxon>Fungi</taxon>
        <taxon>Dikarya</taxon>
        <taxon>Ascomycota</taxon>
        <taxon>Pezizomycotina</taxon>
        <taxon>Sordariomycetes</taxon>
        <taxon>Sordariomycetidae</taxon>
        <taxon>Sordariales</taxon>
        <taxon>Sordariales incertae sedis</taxon>
        <taxon>Remersonia</taxon>
    </lineage>
</organism>
<name>A0ABR4D8U4_9PEZI</name>
<dbReference type="RefSeq" id="XP_070865473.1">
    <property type="nucleotide sequence ID" value="XM_071012771.1"/>
</dbReference>
<dbReference type="InterPro" id="IPR036908">
    <property type="entry name" value="RlpA-like_sf"/>
</dbReference>
<dbReference type="EMBL" id="JAZGUE010000005">
    <property type="protein sequence ID" value="KAL2266746.1"/>
    <property type="molecule type" value="Genomic_DNA"/>
</dbReference>
<accession>A0ABR4D8U4</accession>
<feature type="domain" description="RlpA-like protein double-psi beta-barrel" evidence="3">
    <location>
        <begin position="90"/>
        <end position="138"/>
    </location>
</feature>
<keyword evidence="5" id="KW-1185">Reference proteome</keyword>
<proteinExistence type="predicted"/>
<sequence length="145" mass="15487">MLTKTFFSLLLLAASGATVGEATVLPTKETRVGPDPQAEGGILRNSKITWFHPGLGACGLYNGDGDIVAALSYADFDPHTPNGNPNRNTQCGRRVRISYQGRITDVAIVDRCPGCPPGGLDLSPSAFQRLADLGIGVIYGEWRWV</sequence>
<dbReference type="InterPro" id="IPR051477">
    <property type="entry name" value="Expansin_CellWall"/>
</dbReference>
<evidence type="ECO:0000256" key="2">
    <source>
        <dbReference type="SAM" id="SignalP"/>
    </source>
</evidence>
<dbReference type="SUPFAM" id="SSF50685">
    <property type="entry name" value="Barwin-like endoglucanases"/>
    <property type="match status" value="1"/>
</dbReference>
<dbReference type="InterPro" id="IPR009009">
    <property type="entry name" value="RlpA-like_DPBB"/>
</dbReference>
<dbReference type="Pfam" id="PF03330">
    <property type="entry name" value="DPBB_1"/>
    <property type="match status" value="1"/>
</dbReference>
<evidence type="ECO:0000313" key="4">
    <source>
        <dbReference type="EMBL" id="KAL2266746.1"/>
    </source>
</evidence>
<dbReference type="Gene3D" id="2.40.40.10">
    <property type="entry name" value="RlpA-like domain"/>
    <property type="match status" value="1"/>
</dbReference>
<keyword evidence="1 2" id="KW-0732">Signal</keyword>
<dbReference type="Proteomes" id="UP001600064">
    <property type="component" value="Unassembled WGS sequence"/>
</dbReference>